<dbReference type="EMBL" id="MWPV01000001">
    <property type="protein sequence ID" value="OUL59725.1"/>
    <property type="molecule type" value="Genomic_DNA"/>
</dbReference>
<sequence length="89" mass="9819">MYQLPEELVINNINTFHQTIIGLLNDGGDIVLDISQVSQADTASVQMLCALQKHLLSTDHHIQWHGNSKALLSSAKTLGVNEFLSLEHV</sequence>
<dbReference type="InterPro" id="IPR036513">
    <property type="entry name" value="STAS_dom_sf"/>
</dbReference>
<dbReference type="PANTHER" id="PTHR35849">
    <property type="entry name" value="BLR2341 PROTEIN"/>
    <property type="match status" value="1"/>
</dbReference>
<reference evidence="2 3" key="1">
    <citation type="submission" date="2017-02" db="EMBL/GenBank/DDBJ databases">
        <title>Pseudoalteromonas ulvae TC14 Genome.</title>
        <authorList>
            <person name="Molmeret M."/>
        </authorList>
    </citation>
    <scope>NUCLEOTIDE SEQUENCE [LARGE SCALE GENOMIC DNA]</scope>
    <source>
        <strain evidence="2">TC14</strain>
    </source>
</reference>
<dbReference type="OrthoDB" id="6308343at2"/>
<evidence type="ECO:0000313" key="3">
    <source>
        <dbReference type="Proteomes" id="UP000194841"/>
    </source>
</evidence>
<name>A0A244CVT8_PSEDV</name>
<protein>
    <recommendedName>
        <fullName evidence="1">STAS domain-containing protein</fullName>
    </recommendedName>
</protein>
<accession>A0A244CVT8</accession>
<gene>
    <name evidence="2" type="ORF">B1199_05785</name>
</gene>
<dbReference type="PANTHER" id="PTHR35849:SF2">
    <property type="entry name" value="BLR2341 PROTEIN"/>
    <property type="match status" value="1"/>
</dbReference>
<proteinExistence type="predicted"/>
<dbReference type="AlphaFoldDB" id="A0A244CVT8"/>
<evidence type="ECO:0000313" key="2">
    <source>
        <dbReference type="EMBL" id="OUL59725.1"/>
    </source>
</evidence>
<dbReference type="RefSeq" id="WP_086743115.1">
    <property type="nucleotide sequence ID" value="NZ_MWPV01000001.1"/>
</dbReference>
<dbReference type="Pfam" id="PF13466">
    <property type="entry name" value="STAS_2"/>
    <property type="match status" value="1"/>
</dbReference>
<feature type="domain" description="STAS" evidence="1">
    <location>
        <begin position="1"/>
        <end position="89"/>
    </location>
</feature>
<comment type="caution">
    <text evidence="2">The sequence shown here is derived from an EMBL/GenBank/DDBJ whole genome shotgun (WGS) entry which is preliminary data.</text>
</comment>
<organism evidence="2 3">
    <name type="scientific">Pseudoalteromonas ulvae</name>
    <dbReference type="NCBI Taxonomy" id="107327"/>
    <lineage>
        <taxon>Bacteria</taxon>
        <taxon>Pseudomonadati</taxon>
        <taxon>Pseudomonadota</taxon>
        <taxon>Gammaproteobacteria</taxon>
        <taxon>Alteromonadales</taxon>
        <taxon>Pseudoalteromonadaceae</taxon>
        <taxon>Pseudoalteromonas</taxon>
    </lineage>
</organism>
<dbReference type="Proteomes" id="UP000194841">
    <property type="component" value="Unassembled WGS sequence"/>
</dbReference>
<dbReference type="SUPFAM" id="SSF52091">
    <property type="entry name" value="SpoIIaa-like"/>
    <property type="match status" value="1"/>
</dbReference>
<dbReference type="InterPro" id="IPR052746">
    <property type="entry name" value="MlaB_ABC_Transporter"/>
</dbReference>
<dbReference type="InterPro" id="IPR058548">
    <property type="entry name" value="MlaB-like_STAS"/>
</dbReference>
<dbReference type="Gene3D" id="3.30.750.24">
    <property type="entry name" value="STAS domain"/>
    <property type="match status" value="1"/>
</dbReference>
<dbReference type="InterPro" id="IPR002645">
    <property type="entry name" value="STAS_dom"/>
</dbReference>
<keyword evidence="3" id="KW-1185">Reference proteome</keyword>
<evidence type="ECO:0000259" key="1">
    <source>
        <dbReference type="PROSITE" id="PS50801"/>
    </source>
</evidence>
<dbReference type="PROSITE" id="PS50801">
    <property type="entry name" value="STAS"/>
    <property type="match status" value="1"/>
</dbReference>